<protein>
    <submittedName>
        <fullName evidence="7">Methyl-accepting chemotaxis protein</fullName>
    </submittedName>
</protein>
<name>A0A5K7ZSS2_9BACT</name>
<evidence type="ECO:0000256" key="1">
    <source>
        <dbReference type="ARBA" id="ARBA00023224"/>
    </source>
</evidence>
<dbReference type="PANTHER" id="PTHR32089">
    <property type="entry name" value="METHYL-ACCEPTING CHEMOTAXIS PROTEIN MCPB"/>
    <property type="match status" value="1"/>
</dbReference>
<proteinExistence type="inferred from homology"/>
<dbReference type="Pfam" id="PF00672">
    <property type="entry name" value="HAMP"/>
    <property type="match status" value="1"/>
</dbReference>
<comment type="similarity">
    <text evidence="2">Belongs to the methyl-accepting chemotaxis (MCP) protein family.</text>
</comment>
<dbReference type="RefSeq" id="WP_173179621.1">
    <property type="nucleotide sequence ID" value="NZ_AP021876.1"/>
</dbReference>
<dbReference type="Gene3D" id="1.10.287.950">
    <property type="entry name" value="Methyl-accepting chemotaxis protein"/>
    <property type="match status" value="1"/>
</dbReference>
<dbReference type="PRINTS" id="PR00260">
    <property type="entry name" value="CHEMTRNSDUCR"/>
</dbReference>
<dbReference type="KEGG" id="dov:DSCO28_38310"/>
<organism evidence="7 8">
    <name type="scientific">Desulfosarcina ovata subsp. sediminis</name>
    <dbReference type="NCBI Taxonomy" id="885957"/>
    <lineage>
        <taxon>Bacteria</taxon>
        <taxon>Pseudomonadati</taxon>
        <taxon>Thermodesulfobacteriota</taxon>
        <taxon>Desulfobacteria</taxon>
        <taxon>Desulfobacterales</taxon>
        <taxon>Desulfosarcinaceae</taxon>
        <taxon>Desulfosarcina</taxon>
    </lineage>
</organism>
<keyword evidence="1 3" id="KW-0807">Transducer</keyword>
<dbReference type="Pfam" id="PF00015">
    <property type="entry name" value="MCPsignal"/>
    <property type="match status" value="1"/>
</dbReference>
<feature type="transmembrane region" description="Helical" evidence="4">
    <location>
        <begin position="398"/>
        <end position="418"/>
    </location>
</feature>
<feature type="domain" description="Methyl-accepting transducer" evidence="5">
    <location>
        <begin position="486"/>
        <end position="729"/>
    </location>
</feature>
<evidence type="ECO:0000256" key="3">
    <source>
        <dbReference type="PROSITE-ProRule" id="PRU00284"/>
    </source>
</evidence>
<dbReference type="Proteomes" id="UP000425960">
    <property type="component" value="Chromosome"/>
</dbReference>
<dbReference type="EMBL" id="AP021876">
    <property type="protein sequence ID" value="BBO83265.1"/>
    <property type="molecule type" value="Genomic_DNA"/>
</dbReference>
<gene>
    <name evidence="7" type="ORF">DSCO28_38310</name>
</gene>
<dbReference type="InterPro" id="IPR003660">
    <property type="entry name" value="HAMP_dom"/>
</dbReference>
<sequence>MSKKFKLKFKLLVAFLSVGIIPFAVMAIVALNEANSALHDQAFAQMESMRDVKKGQVLDYLQTIKDQALTFSEDRMIISAMDEFSTAFKTFMEENELSDQSAAELRNKMGTYYNQDFSTSYREQNNGQSPTVNTIIGQLDSSTVALQYHYIKANPHPLGSKDALDRANDRSRYSQLHAQYHPIIRSYLQKFGYYDIFLVNPDTGKIVYSVFKELDFATSLTNGPYAGTHFGELFRKANAANSADTVVFADFKQYFPSYEAPAGFVASPIFSGGRKIGVLMFQFPIDKLKKIMQERAGMGKSGETYLVGQDRLMRSDSYLDPENHSVIESFRHPDKGKVDTEASRAALEGRTEEQIIIDYNGNPVLSAYTPLEFEGLNWALLAEIDEAEAFAAINALQWVALIVGAIGIAAIVGVALFVTRAIVGPVQGVVANLTDLAEGEGDLTTRLSVATKDEIGDLAQRFNEFMGKLHAMIKDVTTGVQTLSSSSTELSAISQQMSASAEQTSGKSETVAAAAEEMSVNMSSVSAAMEQSSTNSGMVASAAEEMTATINEIAKNAEKARVISDQAVSQTKDAGERMTTLGKAAQSIGKVTEAITEISEQTNLLALNATIEAARAGEAGKGFAVVANEIKDLAKQTSDATLDIKQQIEGIQGSTNGTIEAINQIGTVIDTVNEIVATIATAVEEQSISTKEIAENIAQISQGVGEVNENVAQSSSVAGEITQSIGEVNQSAGEMASSSSQVRLSAEDLSQLAEKLNIMVGRFKI</sequence>
<dbReference type="CDD" id="cd11386">
    <property type="entry name" value="MCP_signal"/>
    <property type="match status" value="1"/>
</dbReference>
<dbReference type="SUPFAM" id="SSF58104">
    <property type="entry name" value="Methyl-accepting chemotaxis protein (MCP) signaling domain"/>
    <property type="match status" value="1"/>
</dbReference>
<dbReference type="PROSITE" id="PS50111">
    <property type="entry name" value="CHEMOTAXIS_TRANSDUC_2"/>
    <property type="match status" value="1"/>
</dbReference>
<dbReference type="CDD" id="cd06225">
    <property type="entry name" value="HAMP"/>
    <property type="match status" value="1"/>
</dbReference>
<reference evidence="7 8" key="1">
    <citation type="submission" date="2019-11" db="EMBL/GenBank/DDBJ databases">
        <title>Comparative genomics of hydrocarbon-degrading Desulfosarcina strains.</title>
        <authorList>
            <person name="Watanabe M."/>
            <person name="Kojima H."/>
            <person name="Fukui M."/>
        </authorList>
    </citation>
    <scope>NUCLEOTIDE SEQUENCE [LARGE SCALE GENOMIC DNA]</scope>
    <source>
        <strain evidence="7 8">28bB2T</strain>
    </source>
</reference>
<keyword evidence="4" id="KW-0472">Membrane</keyword>
<dbReference type="PROSITE" id="PS50885">
    <property type="entry name" value="HAMP"/>
    <property type="match status" value="1"/>
</dbReference>
<dbReference type="GO" id="GO:0004888">
    <property type="term" value="F:transmembrane signaling receptor activity"/>
    <property type="evidence" value="ECO:0007669"/>
    <property type="project" value="InterPro"/>
</dbReference>
<dbReference type="SMART" id="SM00304">
    <property type="entry name" value="HAMP"/>
    <property type="match status" value="1"/>
</dbReference>
<evidence type="ECO:0000256" key="4">
    <source>
        <dbReference type="SAM" id="Phobius"/>
    </source>
</evidence>
<dbReference type="GO" id="GO:0007165">
    <property type="term" value="P:signal transduction"/>
    <property type="evidence" value="ECO:0007669"/>
    <property type="project" value="UniProtKB-KW"/>
</dbReference>
<dbReference type="Gene3D" id="3.30.450.20">
    <property type="entry name" value="PAS domain"/>
    <property type="match status" value="1"/>
</dbReference>
<evidence type="ECO:0000259" key="5">
    <source>
        <dbReference type="PROSITE" id="PS50111"/>
    </source>
</evidence>
<evidence type="ECO:0000313" key="7">
    <source>
        <dbReference type="EMBL" id="BBO83265.1"/>
    </source>
</evidence>
<dbReference type="GO" id="GO:0006935">
    <property type="term" value="P:chemotaxis"/>
    <property type="evidence" value="ECO:0007669"/>
    <property type="project" value="InterPro"/>
</dbReference>
<accession>A0A5K7ZSS2</accession>
<dbReference type="InterPro" id="IPR004090">
    <property type="entry name" value="Chemotax_Me-accpt_rcpt"/>
</dbReference>
<evidence type="ECO:0000313" key="8">
    <source>
        <dbReference type="Proteomes" id="UP000425960"/>
    </source>
</evidence>
<feature type="domain" description="HAMP" evidence="6">
    <location>
        <begin position="420"/>
        <end position="474"/>
    </location>
</feature>
<dbReference type="InterPro" id="IPR004089">
    <property type="entry name" value="MCPsignal_dom"/>
</dbReference>
<evidence type="ECO:0000256" key="2">
    <source>
        <dbReference type="ARBA" id="ARBA00029447"/>
    </source>
</evidence>
<dbReference type="GO" id="GO:0016020">
    <property type="term" value="C:membrane"/>
    <property type="evidence" value="ECO:0007669"/>
    <property type="project" value="InterPro"/>
</dbReference>
<keyword evidence="4" id="KW-0812">Transmembrane</keyword>
<evidence type="ECO:0000259" key="6">
    <source>
        <dbReference type="PROSITE" id="PS50885"/>
    </source>
</evidence>
<dbReference type="AlphaFoldDB" id="A0A5K7ZSS2"/>
<dbReference type="SMART" id="SM00283">
    <property type="entry name" value="MA"/>
    <property type="match status" value="1"/>
</dbReference>
<dbReference type="PANTHER" id="PTHR32089:SF112">
    <property type="entry name" value="LYSOZYME-LIKE PROTEIN-RELATED"/>
    <property type="match status" value="1"/>
</dbReference>
<keyword evidence="4" id="KW-1133">Transmembrane helix</keyword>